<reference evidence="2 3" key="1">
    <citation type="submission" date="2019-11" db="EMBL/GenBank/DDBJ databases">
        <title>Novel species isolated from a subtropical stream in China.</title>
        <authorList>
            <person name="Lu H."/>
        </authorList>
    </citation>
    <scope>NUCLEOTIDE SEQUENCE [LARGE SCALE GENOMIC DNA]</scope>
    <source>
        <strain evidence="2 3">FT25W</strain>
    </source>
</reference>
<dbReference type="Proteomes" id="UP000481037">
    <property type="component" value="Unassembled WGS sequence"/>
</dbReference>
<protein>
    <submittedName>
        <fullName evidence="2">Uncharacterized protein</fullName>
    </submittedName>
</protein>
<evidence type="ECO:0000256" key="1">
    <source>
        <dbReference type="SAM" id="SignalP"/>
    </source>
</evidence>
<feature type="signal peptide" evidence="1">
    <location>
        <begin position="1"/>
        <end position="19"/>
    </location>
</feature>
<evidence type="ECO:0000313" key="3">
    <source>
        <dbReference type="Proteomes" id="UP000481037"/>
    </source>
</evidence>
<organism evidence="2 3">
    <name type="scientific">Duganella alba</name>
    <dbReference type="NCBI Taxonomy" id="2666081"/>
    <lineage>
        <taxon>Bacteria</taxon>
        <taxon>Pseudomonadati</taxon>
        <taxon>Pseudomonadota</taxon>
        <taxon>Betaproteobacteria</taxon>
        <taxon>Burkholderiales</taxon>
        <taxon>Oxalobacteraceae</taxon>
        <taxon>Telluria group</taxon>
        <taxon>Duganella</taxon>
    </lineage>
</organism>
<sequence length="140" mass="15594">MKIQWLLGLALCATMGAQAQQSDEIVTVPAPRLTIDLPQHRYYMDDSQMRQFRGSYDLANGQTLYVRGGGTALYGEIDNQGPHRMVATKHNTFVALDRKLQVRIDFSDNGETGGEVLMALPQRNLATGEITEQVVRLATR</sequence>
<comment type="caution">
    <text evidence="2">The sequence shown here is derived from an EMBL/GenBank/DDBJ whole genome shotgun (WGS) entry which is preliminary data.</text>
</comment>
<gene>
    <name evidence="2" type="ORF">GJ697_16245</name>
</gene>
<keyword evidence="1" id="KW-0732">Signal</keyword>
<evidence type="ECO:0000313" key="2">
    <source>
        <dbReference type="EMBL" id="MRX09393.1"/>
    </source>
</evidence>
<feature type="chain" id="PRO_5026684778" evidence="1">
    <location>
        <begin position="20"/>
        <end position="140"/>
    </location>
</feature>
<dbReference type="AlphaFoldDB" id="A0A6L5QHU6"/>
<dbReference type="EMBL" id="WKJM01000013">
    <property type="protein sequence ID" value="MRX09393.1"/>
    <property type="molecule type" value="Genomic_DNA"/>
</dbReference>
<proteinExistence type="predicted"/>
<dbReference type="RefSeq" id="WP_154366320.1">
    <property type="nucleotide sequence ID" value="NZ_WKJM01000013.1"/>
</dbReference>
<name>A0A6L5QHU6_9BURK</name>
<keyword evidence="3" id="KW-1185">Reference proteome</keyword>
<accession>A0A6L5QHU6</accession>